<protein>
    <submittedName>
        <fullName evidence="7">Lysine transporter LysE</fullName>
    </submittedName>
</protein>
<dbReference type="GO" id="GO:0005886">
    <property type="term" value="C:plasma membrane"/>
    <property type="evidence" value="ECO:0007669"/>
    <property type="project" value="UniProtKB-SubCell"/>
</dbReference>
<dbReference type="InterPro" id="IPR001123">
    <property type="entry name" value="LeuE-type"/>
</dbReference>
<feature type="transmembrane region" description="Helical" evidence="6">
    <location>
        <begin position="76"/>
        <end position="94"/>
    </location>
</feature>
<evidence type="ECO:0000256" key="1">
    <source>
        <dbReference type="ARBA" id="ARBA00004651"/>
    </source>
</evidence>
<keyword evidence="4 6" id="KW-1133">Transmembrane helix</keyword>
<feature type="transmembrane region" description="Helical" evidence="6">
    <location>
        <begin position="40"/>
        <end position="64"/>
    </location>
</feature>
<evidence type="ECO:0000256" key="2">
    <source>
        <dbReference type="ARBA" id="ARBA00022475"/>
    </source>
</evidence>
<name>A0A4R4RVK8_9ACTN</name>
<feature type="transmembrane region" description="Helical" evidence="6">
    <location>
        <begin position="191"/>
        <end position="211"/>
    </location>
</feature>
<keyword evidence="3 6" id="KW-0812">Transmembrane</keyword>
<evidence type="ECO:0000313" key="7">
    <source>
        <dbReference type="EMBL" id="TDC52603.1"/>
    </source>
</evidence>
<evidence type="ECO:0000256" key="4">
    <source>
        <dbReference type="ARBA" id="ARBA00022989"/>
    </source>
</evidence>
<feature type="transmembrane region" description="Helical" evidence="6">
    <location>
        <begin position="155"/>
        <end position="179"/>
    </location>
</feature>
<proteinExistence type="predicted"/>
<dbReference type="OrthoDB" id="5149571at2"/>
<keyword evidence="5 6" id="KW-0472">Membrane</keyword>
<comment type="caution">
    <text evidence="7">The sequence shown here is derived from an EMBL/GenBank/DDBJ whole genome shotgun (WGS) entry which is preliminary data.</text>
</comment>
<dbReference type="RefSeq" id="WP_131981237.1">
    <property type="nucleotide sequence ID" value="NZ_SMKL01000014.1"/>
</dbReference>
<dbReference type="Proteomes" id="UP000295621">
    <property type="component" value="Unassembled WGS sequence"/>
</dbReference>
<dbReference type="PANTHER" id="PTHR30086">
    <property type="entry name" value="ARGININE EXPORTER PROTEIN ARGO"/>
    <property type="match status" value="1"/>
</dbReference>
<dbReference type="PANTHER" id="PTHR30086:SF20">
    <property type="entry name" value="ARGININE EXPORTER PROTEIN ARGO-RELATED"/>
    <property type="match status" value="1"/>
</dbReference>
<sequence length="214" mass="21024">MSAAIVAGLLAGYGIAIPVGAVGAYLVALTARTSLRVGGAAALGIATVDGGYAVAAVLGGAALAGAIEPYAQPLRYSSAAVLLVMAAAGAVAAYRRHRAGPGLDTVGPAAEPRRETPLRSYVTFLGITAINPMTVVYFAALVIGSGAELAAGAEAAVFVAAAFAASASWQLLLAGGGALLGRFVTSPRGRLTTAFVSSAVIVVLAVRMIVIGGE</sequence>
<organism evidence="7 8">
    <name type="scientific">Jiangella ureilytica</name>
    <dbReference type="NCBI Taxonomy" id="2530374"/>
    <lineage>
        <taxon>Bacteria</taxon>
        <taxon>Bacillati</taxon>
        <taxon>Actinomycetota</taxon>
        <taxon>Actinomycetes</taxon>
        <taxon>Jiangellales</taxon>
        <taxon>Jiangellaceae</taxon>
        <taxon>Jiangella</taxon>
    </lineage>
</organism>
<evidence type="ECO:0000256" key="5">
    <source>
        <dbReference type="ARBA" id="ARBA00023136"/>
    </source>
</evidence>
<evidence type="ECO:0000256" key="6">
    <source>
        <dbReference type="SAM" id="Phobius"/>
    </source>
</evidence>
<reference evidence="7 8" key="1">
    <citation type="submission" date="2019-02" db="EMBL/GenBank/DDBJ databases">
        <title>Draft genome sequences of novel Actinobacteria.</title>
        <authorList>
            <person name="Sahin N."/>
            <person name="Ay H."/>
            <person name="Saygin H."/>
        </authorList>
    </citation>
    <scope>NUCLEOTIDE SEQUENCE [LARGE SCALE GENOMIC DNA]</scope>
    <source>
        <strain evidence="7 8">KC603</strain>
    </source>
</reference>
<dbReference type="GO" id="GO:0015171">
    <property type="term" value="F:amino acid transmembrane transporter activity"/>
    <property type="evidence" value="ECO:0007669"/>
    <property type="project" value="TreeGrafter"/>
</dbReference>
<feature type="transmembrane region" description="Helical" evidence="6">
    <location>
        <begin position="6"/>
        <end position="28"/>
    </location>
</feature>
<dbReference type="AlphaFoldDB" id="A0A4R4RVK8"/>
<evidence type="ECO:0000256" key="3">
    <source>
        <dbReference type="ARBA" id="ARBA00022692"/>
    </source>
</evidence>
<comment type="subcellular location">
    <subcellularLocation>
        <location evidence="1">Cell membrane</location>
        <topology evidence="1">Multi-pass membrane protein</topology>
    </subcellularLocation>
</comment>
<dbReference type="Pfam" id="PF01810">
    <property type="entry name" value="LysE"/>
    <property type="match status" value="1"/>
</dbReference>
<dbReference type="EMBL" id="SMKL01000014">
    <property type="protein sequence ID" value="TDC52603.1"/>
    <property type="molecule type" value="Genomic_DNA"/>
</dbReference>
<evidence type="ECO:0000313" key="8">
    <source>
        <dbReference type="Proteomes" id="UP000295621"/>
    </source>
</evidence>
<keyword evidence="2" id="KW-1003">Cell membrane</keyword>
<accession>A0A4R4RVK8</accession>
<keyword evidence="8" id="KW-1185">Reference proteome</keyword>
<feature type="transmembrane region" description="Helical" evidence="6">
    <location>
        <begin position="121"/>
        <end position="143"/>
    </location>
</feature>
<gene>
    <name evidence="7" type="ORF">E1212_08400</name>
</gene>